<dbReference type="GO" id="GO:0005576">
    <property type="term" value="C:extracellular region"/>
    <property type="evidence" value="ECO:0007669"/>
    <property type="project" value="UniProtKB-SubCell"/>
</dbReference>
<dbReference type="GO" id="GO:0009424">
    <property type="term" value="C:bacterial-type flagellum hook"/>
    <property type="evidence" value="ECO:0007669"/>
    <property type="project" value="UniProtKB-UniRule"/>
</dbReference>
<evidence type="ECO:0000313" key="9">
    <source>
        <dbReference type="Proteomes" id="UP000197032"/>
    </source>
</evidence>
<accession>A0A1Z5HUE8</accession>
<evidence type="ECO:0000259" key="7">
    <source>
        <dbReference type="Pfam" id="PF07195"/>
    </source>
</evidence>
<protein>
    <recommendedName>
        <fullName evidence="5">Flagellar hook-associated protein 2</fullName>
        <shortName evidence="5">HAP2</shortName>
    </recommendedName>
    <alternativeName>
        <fullName evidence="5">Flagellar cap protein</fullName>
    </alternativeName>
</protein>
<reference evidence="9" key="1">
    <citation type="journal article" date="2017" name="Appl. Environ. Microbiol.">
        <title>Genomic Analysis of Calderihabitans maritimus KKC1, a Thermophilic, Hydrogenogenic, Carboxydotrophic Bacterium Isolated from Marine Sediment.</title>
        <authorList>
            <person name="Omae K."/>
            <person name="Yoneda Y."/>
            <person name="Fukuyama Y."/>
            <person name="Yoshida T."/>
            <person name="Sako Y."/>
        </authorList>
    </citation>
    <scope>NUCLEOTIDE SEQUENCE [LARGE SCALE GENOMIC DNA]</scope>
    <source>
        <strain evidence="9">KKC1</strain>
    </source>
</reference>
<evidence type="ECO:0000313" key="8">
    <source>
        <dbReference type="EMBL" id="GAW92910.1"/>
    </source>
</evidence>
<keyword evidence="8" id="KW-0969">Cilium</keyword>
<dbReference type="GO" id="GO:0071973">
    <property type="term" value="P:bacterial-type flagellum-dependent cell motility"/>
    <property type="evidence" value="ECO:0007669"/>
    <property type="project" value="TreeGrafter"/>
</dbReference>
<comment type="caution">
    <text evidence="8">The sequence shown here is derived from an EMBL/GenBank/DDBJ whole genome shotgun (WGS) entry which is preliminary data.</text>
</comment>
<feature type="coiled-coil region" evidence="5">
    <location>
        <begin position="386"/>
        <end position="431"/>
    </location>
</feature>
<dbReference type="GO" id="GO:0007155">
    <property type="term" value="P:cell adhesion"/>
    <property type="evidence" value="ECO:0007669"/>
    <property type="project" value="InterPro"/>
</dbReference>
<proteinExistence type="inferred from homology"/>
<dbReference type="PANTHER" id="PTHR30288">
    <property type="entry name" value="FLAGELLAR CAP/ASSEMBLY PROTEIN FLID"/>
    <property type="match status" value="1"/>
</dbReference>
<keyword evidence="8" id="KW-0966">Cell projection</keyword>
<name>A0A1Z5HUE8_9FIRM</name>
<organism evidence="8 9">
    <name type="scientific">Calderihabitans maritimus</name>
    <dbReference type="NCBI Taxonomy" id="1246530"/>
    <lineage>
        <taxon>Bacteria</taxon>
        <taxon>Bacillati</taxon>
        <taxon>Bacillota</taxon>
        <taxon>Clostridia</taxon>
        <taxon>Neomoorellales</taxon>
        <taxon>Calderihabitantaceae</taxon>
        <taxon>Calderihabitans</taxon>
    </lineage>
</organism>
<comment type="subunit">
    <text evidence="2 5">Homopentamer.</text>
</comment>
<dbReference type="Pfam" id="PF07195">
    <property type="entry name" value="FliD_C"/>
    <property type="match status" value="1"/>
</dbReference>
<comment type="similarity">
    <text evidence="1 5">Belongs to the FliD family.</text>
</comment>
<keyword evidence="5" id="KW-0964">Secreted</keyword>
<dbReference type="InterPro" id="IPR010809">
    <property type="entry name" value="FliD_C"/>
</dbReference>
<dbReference type="PANTHER" id="PTHR30288:SF0">
    <property type="entry name" value="FLAGELLAR HOOK-ASSOCIATED PROTEIN 2"/>
    <property type="match status" value="1"/>
</dbReference>
<dbReference type="InterPro" id="IPR010810">
    <property type="entry name" value="Flagellin_hook_IN_motif"/>
</dbReference>
<keyword evidence="8" id="KW-0282">Flagellum</keyword>
<dbReference type="InterPro" id="IPR040026">
    <property type="entry name" value="FliD"/>
</dbReference>
<dbReference type="OrthoDB" id="9776025at2"/>
<dbReference type="GO" id="GO:0009421">
    <property type="term" value="C:bacterial-type flagellum filament cap"/>
    <property type="evidence" value="ECO:0007669"/>
    <property type="project" value="InterPro"/>
</dbReference>
<dbReference type="EMBL" id="BDGJ01000111">
    <property type="protein sequence ID" value="GAW92910.1"/>
    <property type="molecule type" value="Genomic_DNA"/>
</dbReference>
<dbReference type="RefSeq" id="WP_088554160.1">
    <property type="nucleotide sequence ID" value="NZ_BDGJ01000111.1"/>
</dbReference>
<feature type="domain" description="Flagellar hook-associated protein 2 C-terminal" evidence="7">
    <location>
        <begin position="210"/>
        <end position="429"/>
    </location>
</feature>
<comment type="function">
    <text evidence="5">Required for morphogenesis and for the elongation of the flagellar filament by facilitating polymerization of the flagellin monomers at the tip of growing filament. Forms a capping structure, which prevents flagellin subunits (transported through the central channel of the flagellum) from leaking out without polymerization at the distal end.</text>
</comment>
<dbReference type="InterPro" id="IPR003481">
    <property type="entry name" value="FliD_N"/>
</dbReference>
<evidence type="ECO:0000256" key="3">
    <source>
        <dbReference type="ARBA" id="ARBA00023054"/>
    </source>
</evidence>
<evidence type="ECO:0000259" key="6">
    <source>
        <dbReference type="Pfam" id="PF02465"/>
    </source>
</evidence>
<comment type="subcellular location">
    <subcellularLocation>
        <location evidence="5">Secreted</location>
    </subcellularLocation>
    <subcellularLocation>
        <location evidence="5">Bacterial flagellum</location>
    </subcellularLocation>
</comment>
<gene>
    <name evidence="8" type="ORF">KKC1_20560</name>
</gene>
<evidence type="ECO:0000256" key="2">
    <source>
        <dbReference type="ARBA" id="ARBA00011255"/>
    </source>
</evidence>
<keyword evidence="3 5" id="KW-0175">Coiled coil</keyword>
<dbReference type="Proteomes" id="UP000197032">
    <property type="component" value="Unassembled WGS sequence"/>
</dbReference>
<evidence type="ECO:0000256" key="5">
    <source>
        <dbReference type="RuleBase" id="RU362066"/>
    </source>
</evidence>
<evidence type="ECO:0000256" key="4">
    <source>
        <dbReference type="ARBA" id="ARBA00023143"/>
    </source>
</evidence>
<dbReference type="AlphaFoldDB" id="A0A1Z5HUE8"/>
<keyword evidence="4 5" id="KW-0975">Bacterial flagellum</keyword>
<keyword evidence="9" id="KW-1185">Reference proteome</keyword>
<evidence type="ECO:0000256" key="1">
    <source>
        <dbReference type="ARBA" id="ARBA00009764"/>
    </source>
</evidence>
<dbReference type="Pfam" id="PF07196">
    <property type="entry name" value="Flagellin_IN"/>
    <property type="match status" value="1"/>
</dbReference>
<dbReference type="Pfam" id="PF02465">
    <property type="entry name" value="FliD_N"/>
    <property type="match status" value="1"/>
</dbReference>
<feature type="domain" description="Flagellar hook-associated protein 2 N-terminal" evidence="6">
    <location>
        <begin position="11"/>
        <end position="107"/>
    </location>
</feature>
<sequence length="452" mass="49157">MSTLTISGLASGLDTENIIKQLMEIERIPVQRLETRKLELEAERDAWRDLNTRLNSLSSKLTDLKLESTFTSKTATSSNEAVFTATATTGATTGKYEIVVQQLAQAHMVTSTASIDFSSPVSGEFQINGVTVTVSGATSLADIRDAINQTEGVGAEASIIDNRLVLSAASTGAGSTLSFAYVSGSDILKDLGIYDSATSTALYEELRAPQDALLTINGLSVQRSTNEISDAIEGVTLYLKNDSGIQETLTVTNDTQKAIDSIKAFVEQYNSVMDFISTKLEEGELQGDPTLMRVQDALKRMASDRYDLNNTYRSFGDIGITTTDESQELSFDPAGKLHIDETKLQEALDKDPLAVYNFFKDGIVPELETYIDSLITTGTGVLSAKEQGLEQTLRDIDEQIARLEERLKLREANLKRQFLEMEKAIATLQNQGNWLAGQIAGLPGFGAPDNKS</sequence>